<accession>A0A927CTC5</accession>
<protein>
    <submittedName>
        <fullName evidence="2">DUF2075 domain-containing protein</fullName>
    </submittedName>
</protein>
<feature type="domain" description="Schlafen group 3-like DNA/RNA helicase" evidence="1">
    <location>
        <begin position="212"/>
        <end position="390"/>
    </location>
</feature>
<dbReference type="RefSeq" id="WP_190996721.1">
    <property type="nucleotide sequence ID" value="NZ_JACXSI010000003.1"/>
</dbReference>
<evidence type="ECO:0000313" key="2">
    <source>
        <dbReference type="EMBL" id="MBD3107173.1"/>
    </source>
</evidence>
<comment type="caution">
    <text evidence="2">The sequence shown here is derived from an EMBL/GenBank/DDBJ whole genome shotgun (WGS) entry which is preliminary data.</text>
</comment>
<dbReference type="Pfam" id="PF09848">
    <property type="entry name" value="SLFN-g3_helicase"/>
    <property type="match status" value="1"/>
</dbReference>
<dbReference type="Proteomes" id="UP000602076">
    <property type="component" value="Unassembled WGS sequence"/>
</dbReference>
<evidence type="ECO:0000259" key="1">
    <source>
        <dbReference type="Pfam" id="PF09848"/>
    </source>
</evidence>
<keyword evidence="3" id="KW-1185">Reference proteome</keyword>
<dbReference type="EMBL" id="JACXSI010000003">
    <property type="protein sequence ID" value="MBD3107173.1"/>
    <property type="molecule type" value="Genomic_DNA"/>
</dbReference>
<dbReference type="AlphaFoldDB" id="A0A927CTC5"/>
<dbReference type="Gene3D" id="3.40.50.300">
    <property type="entry name" value="P-loop containing nucleotide triphosphate hydrolases"/>
    <property type="match status" value="1"/>
</dbReference>
<dbReference type="SUPFAM" id="SSF52540">
    <property type="entry name" value="P-loop containing nucleoside triphosphate hydrolases"/>
    <property type="match status" value="1"/>
</dbReference>
<name>A0A927CTC5_9BACI</name>
<proteinExistence type="predicted"/>
<dbReference type="InterPro" id="IPR027417">
    <property type="entry name" value="P-loop_NTPase"/>
</dbReference>
<organism evidence="2 3">
    <name type="scientific">Peribacillus faecalis</name>
    <dbReference type="NCBI Taxonomy" id="2772559"/>
    <lineage>
        <taxon>Bacteria</taxon>
        <taxon>Bacillati</taxon>
        <taxon>Bacillota</taxon>
        <taxon>Bacilli</taxon>
        <taxon>Bacillales</taxon>
        <taxon>Bacillaceae</taxon>
        <taxon>Peribacillus</taxon>
    </lineage>
</organism>
<reference evidence="2" key="1">
    <citation type="submission" date="2020-09" db="EMBL/GenBank/DDBJ databases">
        <title>Bacillus faecalis sp. nov., a moderately halophilic bacterium isolated from cow faeces.</title>
        <authorList>
            <person name="Jiang L."/>
            <person name="Lee J."/>
        </authorList>
    </citation>
    <scope>NUCLEOTIDE SEQUENCE</scope>
    <source>
        <strain evidence="2">AGMB 02131</strain>
    </source>
</reference>
<sequence>MKPINLVSLINAKNYLEPVIYEKYINHFAIEIKDSEIEDLNSLMIKLYEFLKVKHIDIFDGYYVGYTINQIGKEFDLLRFGENNIINIELKKEHTGEERIKKQLLRNKYYLSFLGQKVLNFTYVSQEDKLFFLDELDELKEVEITFLASELIDQILIEIDDIDKIFNPSMYLISPFNSTDRFIENEYFLTEYQEVIKNNILKLCAKKENCFITLEGAAGTGKTLLTYDIAKEFMNMSKRVLIFHCGILNNGHNKLIIDYKWELKAIKDYKTCNISDYDLIIVDETQRIRKRQLEKLIDNCKESNVKCIFSYDSQQTLSSQEIENNIPQFINDQVAPSAFALTEKIRTNKEISAFIKNLFDLSKRNPNQEYSNIHLQYFQTSKGAKLHLEDLKEKGWTVINYTPSRYDRYSYDSYQSGYNVSTHQVIGQEFDNVVAVLDKHFLYHQDGKLTVGGYATPPRYDQLKMFFQIITRTRQKLQIVIINNENLLKECLKILHPERK</sequence>
<gene>
    <name evidence="2" type="ORF">IEO70_02170</name>
</gene>
<dbReference type="InterPro" id="IPR018647">
    <property type="entry name" value="SLFN_3-like_DNA/RNA_helicase"/>
</dbReference>
<evidence type="ECO:0000313" key="3">
    <source>
        <dbReference type="Proteomes" id="UP000602076"/>
    </source>
</evidence>